<protein>
    <submittedName>
        <fullName evidence="1">Cbb3-type cytochrome oxidase maturation protein</fullName>
    </submittedName>
</protein>
<gene>
    <name evidence="1" type="ORF">C8N45_10425</name>
</gene>
<accession>A0A2T6KI67</accession>
<comment type="caution">
    <text evidence="1">The sequence shown here is derived from an EMBL/GenBank/DDBJ whole genome shotgun (WGS) entry which is preliminary data.</text>
</comment>
<name>A0A2T6KI67_9RHOB</name>
<keyword evidence="2" id="KW-1185">Reference proteome</keyword>
<sequence>MNVLVVLIPISLILGGLGLAAFLWTVRTDQYDDDQGNAARILLDD</sequence>
<evidence type="ECO:0000313" key="2">
    <source>
        <dbReference type="Proteomes" id="UP000244523"/>
    </source>
</evidence>
<dbReference type="AlphaFoldDB" id="A0A2T6KI67"/>
<organism evidence="1 2">
    <name type="scientific">Yoonia sediminilitoris</name>
    <dbReference type="NCBI Taxonomy" id="1286148"/>
    <lineage>
        <taxon>Bacteria</taxon>
        <taxon>Pseudomonadati</taxon>
        <taxon>Pseudomonadota</taxon>
        <taxon>Alphaproteobacteria</taxon>
        <taxon>Rhodobacterales</taxon>
        <taxon>Paracoccaceae</taxon>
        <taxon>Yoonia</taxon>
    </lineage>
</organism>
<reference evidence="1 2" key="1">
    <citation type="submission" date="2018-04" db="EMBL/GenBank/DDBJ databases">
        <title>Genomic Encyclopedia of Archaeal and Bacterial Type Strains, Phase II (KMG-II): from individual species to whole genera.</title>
        <authorList>
            <person name="Goeker M."/>
        </authorList>
    </citation>
    <scope>NUCLEOTIDE SEQUENCE [LARGE SCALE GENOMIC DNA]</scope>
    <source>
        <strain evidence="1 2">DSM 29955</strain>
    </source>
</reference>
<dbReference type="PANTHER" id="PTHR41532">
    <property type="entry name" value="FIXS PROTEIN"/>
    <property type="match status" value="1"/>
</dbReference>
<dbReference type="EMBL" id="QBUD01000004">
    <property type="protein sequence ID" value="PUB15405.1"/>
    <property type="molecule type" value="Genomic_DNA"/>
</dbReference>
<dbReference type="InterPro" id="IPR004714">
    <property type="entry name" value="Cyt_oxidase_maturation_cbb3"/>
</dbReference>
<dbReference type="RefSeq" id="WP_108386102.1">
    <property type="nucleotide sequence ID" value="NZ_QBUD01000004.1"/>
</dbReference>
<dbReference type="PANTHER" id="PTHR41532:SF1">
    <property type="entry name" value="FIXS PROTEIN"/>
    <property type="match status" value="1"/>
</dbReference>
<dbReference type="Pfam" id="PF03597">
    <property type="entry name" value="FixS"/>
    <property type="match status" value="1"/>
</dbReference>
<dbReference type="NCBIfam" id="TIGR00847">
    <property type="entry name" value="ccoS"/>
    <property type="match status" value="1"/>
</dbReference>
<evidence type="ECO:0000313" key="1">
    <source>
        <dbReference type="EMBL" id="PUB15405.1"/>
    </source>
</evidence>
<dbReference type="Proteomes" id="UP000244523">
    <property type="component" value="Unassembled WGS sequence"/>
</dbReference>
<proteinExistence type="predicted"/>